<dbReference type="GO" id="GO:0005737">
    <property type="term" value="C:cytoplasm"/>
    <property type="evidence" value="ECO:0007669"/>
    <property type="project" value="UniProtKB-SubCell"/>
</dbReference>
<keyword evidence="5 9" id="KW-0067">ATP-binding</keyword>
<dbReference type="EMBL" id="JAAEEH010000020">
    <property type="protein sequence ID" value="NDL67755.1"/>
    <property type="molecule type" value="Genomic_DNA"/>
</dbReference>
<dbReference type="SUPFAM" id="SSF55190">
    <property type="entry name" value="Arginyl-tRNA synthetase (ArgRS), N-terminal 'additional' domain"/>
    <property type="match status" value="1"/>
</dbReference>
<proteinExistence type="inferred from homology"/>
<keyword evidence="14" id="KW-1185">Reference proteome</keyword>
<dbReference type="GO" id="GO:0006420">
    <property type="term" value="P:arginyl-tRNA aminoacylation"/>
    <property type="evidence" value="ECO:0007669"/>
    <property type="project" value="UniProtKB-UniRule"/>
</dbReference>
<feature type="domain" description="DALR anticodon binding" evidence="11">
    <location>
        <begin position="469"/>
        <end position="583"/>
    </location>
</feature>
<comment type="subcellular location">
    <subcellularLocation>
        <location evidence="9">Cytoplasm</location>
    </subcellularLocation>
</comment>
<reference evidence="13 14" key="1">
    <citation type="submission" date="2020-01" db="EMBL/GenBank/DDBJ databases">
        <title>Anaeroalcalibacter tamaniensis gen. nov., sp. nov., moderately halophilic strictly anaerobic fermenter bacterium from mud volcano of Taman peninsula.</title>
        <authorList>
            <person name="Frolova A."/>
            <person name="Merkel A.Y."/>
            <person name="Slobodkin A.I."/>
        </authorList>
    </citation>
    <scope>NUCLEOTIDE SEQUENCE [LARGE SCALE GENOMIC DNA]</scope>
    <source>
        <strain evidence="13 14">F-3ap</strain>
    </source>
</reference>
<dbReference type="PROSITE" id="PS00178">
    <property type="entry name" value="AA_TRNA_LIGASE_I"/>
    <property type="match status" value="1"/>
</dbReference>
<evidence type="ECO:0000256" key="3">
    <source>
        <dbReference type="ARBA" id="ARBA00022598"/>
    </source>
</evidence>
<dbReference type="InterPro" id="IPR001412">
    <property type="entry name" value="aa-tRNA-synth_I_CS"/>
</dbReference>
<protein>
    <recommendedName>
        <fullName evidence="9">Arginine--tRNA ligase</fullName>
        <ecNumber evidence="9">6.1.1.19</ecNumber>
    </recommendedName>
    <alternativeName>
        <fullName evidence="9">Arginyl-tRNA synthetase</fullName>
        <shortName evidence="9">ArgRS</shortName>
    </alternativeName>
</protein>
<dbReference type="Pfam" id="PF05746">
    <property type="entry name" value="DALR_1"/>
    <property type="match status" value="1"/>
</dbReference>
<dbReference type="SMART" id="SM01016">
    <property type="entry name" value="Arg_tRNA_synt_N"/>
    <property type="match status" value="1"/>
</dbReference>
<dbReference type="Proteomes" id="UP000461585">
    <property type="component" value="Unassembled WGS sequence"/>
</dbReference>
<evidence type="ECO:0000256" key="5">
    <source>
        <dbReference type="ARBA" id="ARBA00022840"/>
    </source>
</evidence>
<dbReference type="InterPro" id="IPR036695">
    <property type="entry name" value="Arg-tRNA-synth_N_sf"/>
</dbReference>
<dbReference type="EC" id="6.1.1.19" evidence="9"/>
<organism evidence="13 14">
    <name type="scientific">Anaerotalea alkaliphila</name>
    <dbReference type="NCBI Taxonomy" id="2662126"/>
    <lineage>
        <taxon>Bacteria</taxon>
        <taxon>Bacillati</taxon>
        <taxon>Bacillota</taxon>
        <taxon>Clostridia</taxon>
        <taxon>Eubacteriales</taxon>
        <taxon>Anaerotalea</taxon>
    </lineage>
</organism>
<evidence type="ECO:0000256" key="9">
    <source>
        <dbReference type="HAMAP-Rule" id="MF_00123"/>
    </source>
</evidence>
<keyword evidence="6 9" id="KW-0648">Protein biosynthesis</keyword>
<evidence type="ECO:0000256" key="8">
    <source>
        <dbReference type="ARBA" id="ARBA00049339"/>
    </source>
</evidence>
<dbReference type="HAMAP" id="MF_00123">
    <property type="entry name" value="Arg_tRNA_synth"/>
    <property type="match status" value="1"/>
</dbReference>
<dbReference type="NCBIfam" id="TIGR00456">
    <property type="entry name" value="argS"/>
    <property type="match status" value="1"/>
</dbReference>
<dbReference type="Gene3D" id="3.30.1360.70">
    <property type="entry name" value="Arginyl tRNA synthetase N-terminal domain"/>
    <property type="match status" value="1"/>
</dbReference>
<comment type="similarity">
    <text evidence="1 9 10">Belongs to the class-I aminoacyl-tRNA synthetase family.</text>
</comment>
<dbReference type="Gene3D" id="3.40.50.620">
    <property type="entry name" value="HUPs"/>
    <property type="match status" value="1"/>
</dbReference>
<dbReference type="InterPro" id="IPR014729">
    <property type="entry name" value="Rossmann-like_a/b/a_fold"/>
</dbReference>
<dbReference type="RefSeq" id="WP_162370483.1">
    <property type="nucleotide sequence ID" value="NZ_JAAEEH010000020.1"/>
</dbReference>
<name>A0A7X5HW55_9FIRM</name>
<dbReference type="InterPro" id="IPR005148">
    <property type="entry name" value="Arg-tRNA-synth_N"/>
</dbReference>
<dbReference type="GO" id="GO:0005524">
    <property type="term" value="F:ATP binding"/>
    <property type="evidence" value="ECO:0007669"/>
    <property type="project" value="UniProtKB-UniRule"/>
</dbReference>
<dbReference type="Pfam" id="PF00750">
    <property type="entry name" value="tRNA-synt_1d"/>
    <property type="match status" value="1"/>
</dbReference>
<evidence type="ECO:0000259" key="12">
    <source>
        <dbReference type="SMART" id="SM01016"/>
    </source>
</evidence>
<accession>A0A7X5HW55</accession>
<evidence type="ECO:0000256" key="2">
    <source>
        <dbReference type="ARBA" id="ARBA00022490"/>
    </source>
</evidence>
<evidence type="ECO:0000256" key="10">
    <source>
        <dbReference type="RuleBase" id="RU363038"/>
    </source>
</evidence>
<dbReference type="InterPro" id="IPR009080">
    <property type="entry name" value="tRNAsynth_Ia_anticodon-bd"/>
</dbReference>
<dbReference type="GO" id="GO:0004814">
    <property type="term" value="F:arginine-tRNA ligase activity"/>
    <property type="evidence" value="ECO:0007669"/>
    <property type="project" value="UniProtKB-UniRule"/>
</dbReference>
<evidence type="ECO:0000256" key="7">
    <source>
        <dbReference type="ARBA" id="ARBA00023146"/>
    </source>
</evidence>
<dbReference type="InterPro" id="IPR035684">
    <property type="entry name" value="ArgRS_core"/>
</dbReference>
<dbReference type="InterPro" id="IPR001278">
    <property type="entry name" value="Arg-tRNA-ligase"/>
</dbReference>
<dbReference type="Pfam" id="PF03485">
    <property type="entry name" value="Arg_tRNA_synt_N"/>
    <property type="match status" value="1"/>
</dbReference>
<keyword evidence="4 9" id="KW-0547">Nucleotide-binding</keyword>
<dbReference type="PANTHER" id="PTHR11956:SF5">
    <property type="entry name" value="ARGININE--TRNA LIGASE, CYTOPLASMIC"/>
    <property type="match status" value="1"/>
</dbReference>
<evidence type="ECO:0000313" key="14">
    <source>
        <dbReference type="Proteomes" id="UP000461585"/>
    </source>
</evidence>
<comment type="caution">
    <text evidence="13">The sequence shown here is derived from an EMBL/GenBank/DDBJ whole genome shotgun (WGS) entry which is preliminary data.</text>
</comment>
<dbReference type="CDD" id="cd00671">
    <property type="entry name" value="ArgRS_core"/>
    <property type="match status" value="1"/>
</dbReference>
<evidence type="ECO:0000259" key="11">
    <source>
        <dbReference type="SMART" id="SM00836"/>
    </source>
</evidence>
<dbReference type="SMART" id="SM00836">
    <property type="entry name" value="DALR_1"/>
    <property type="match status" value="1"/>
</dbReference>
<evidence type="ECO:0000256" key="1">
    <source>
        <dbReference type="ARBA" id="ARBA00005594"/>
    </source>
</evidence>
<dbReference type="InterPro" id="IPR008909">
    <property type="entry name" value="DALR_anticod-bd"/>
</dbReference>
<dbReference type="PANTHER" id="PTHR11956">
    <property type="entry name" value="ARGINYL-TRNA SYNTHETASE"/>
    <property type="match status" value="1"/>
</dbReference>
<feature type="domain" description="Arginyl tRNA synthetase N-terminal" evidence="12">
    <location>
        <begin position="4"/>
        <end position="89"/>
    </location>
</feature>
<keyword evidence="2 9" id="KW-0963">Cytoplasm</keyword>
<dbReference type="SUPFAM" id="SSF47323">
    <property type="entry name" value="Anticodon-binding domain of a subclass of class I aminoacyl-tRNA synthetases"/>
    <property type="match status" value="1"/>
</dbReference>
<dbReference type="Gene3D" id="1.10.730.10">
    <property type="entry name" value="Isoleucyl-tRNA Synthetase, Domain 1"/>
    <property type="match status" value="1"/>
</dbReference>
<evidence type="ECO:0000313" key="13">
    <source>
        <dbReference type="EMBL" id="NDL67755.1"/>
    </source>
</evidence>
<keyword evidence="7 9" id="KW-0030">Aminoacyl-tRNA synthetase</keyword>
<gene>
    <name evidence="9 13" type="primary">argS</name>
    <name evidence="13" type="ORF">GXN74_08395</name>
</gene>
<dbReference type="AlphaFoldDB" id="A0A7X5HW55"/>
<evidence type="ECO:0000256" key="6">
    <source>
        <dbReference type="ARBA" id="ARBA00022917"/>
    </source>
</evidence>
<feature type="short sequence motif" description="'HIGH' region" evidence="9">
    <location>
        <begin position="125"/>
        <end position="135"/>
    </location>
</feature>
<comment type="subunit">
    <text evidence="9">Monomer.</text>
</comment>
<dbReference type="PRINTS" id="PR01038">
    <property type="entry name" value="TRNASYNTHARG"/>
</dbReference>
<keyword evidence="3 9" id="KW-0436">Ligase</keyword>
<evidence type="ECO:0000256" key="4">
    <source>
        <dbReference type="ARBA" id="ARBA00022741"/>
    </source>
</evidence>
<dbReference type="SUPFAM" id="SSF52374">
    <property type="entry name" value="Nucleotidylyl transferase"/>
    <property type="match status" value="1"/>
</dbReference>
<sequence>MLTTNLTELLQEAFTQAGYDKSYAVVVKSQRPELCQFQCNGCMSASKQYKKPPFVLAEEVVARLKGLEGADAILQSAEVAKPGFINLTLQDSFLASAMDHLRTDGRAGVGLAPSPYTIVLDYGGPNIAKPLHVGHLRTAIIGESIKRLSRFLGHEVIGDIHLGDWGLQMGMVISEIRRRQPDLPYFDENYSGAYPSEPPFTLEDLEEIYPMVSKLAKEDEAVNAAAKEATFDLQNGRRGYVALWKHIVDLSLGDIRKNYARLGVDFDLWYGESTSNAYVEDVIEILQEQNALYESQGAMVVDVGRPDDKKEIPPIIIYKSDGSILYGTTDLATLYQRAKDFDPDYVLYVVDSRQANHFLQVFRCATDHGIVAEHTKLEHIGFGTMNGKDGKPFKTREGGVLRLSDLIDMVENNAREKILDKEGLDVEEVTHKVGLATLKFADLSNYRMKDYIFDLDKFSSFEGKTGPYILYTNVRINNILSKLEGTVPGPILPAASEVERQIFLKVGELPHALETAFIERAPSVVCEYVYELSTLLNGFYHAHHILNEKDLERKQSWVSLLLLAKKVSGICLDILGLEVPERM</sequence>
<comment type="catalytic activity">
    <reaction evidence="8 9">
        <text>tRNA(Arg) + L-arginine + ATP = L-arginyl-tRNA(Arg) + AMP + diphosphate</text>
        <dbReference type="Rhea" id="RHEA:20301"/>
        <dbReference type="Rhea" id="RHEA-COMP:9658"/>
        <dbReference type="Rhea" id="RHEA-COMP:9673"/>
        <dbReference type="ChEBI" id="CHEBI:30616"/>
        <dbReference type="ChEBI" id="CHEBI:32682"/>
        <dbReference type="ChEBI" id="CHEBI:33019"/>
        <dbReference type="ChEBI" id="CHEBI:78442"/>
        <dbReference type="ChEBI" id="CHEBI:78513"/>
        <dbReference type="ChEBI" id="CHEBI:456215"/>
        <dbReference type="EC" id="6.1.1.19"/>
    </reaction>
</comment>